<dbReference type="EMBL" id="JARKNE010000011">
    <property type="protein sequence ID" value="KAK5785453.1"/>
    <property type="molecule type" value="Genomic_DNA"/>
</dbReference>
<protein>
    <submittedName>
        <fullName evidence="1">Uncharacterized protein</fullName>
    </submittedName>
</protein>
<comment type="caution">
    <text evidence="1">The sequence shown here is derived from an EMBL/GenBank/DDBJ whole genome shotgun (WGS) entry which is preliminary data.</text>
</comment>
<gene>
    <name evidence="1" type="ORF">PVK06_040042</name>
</gene>
<proteinExistence type="predicted"/>
<accession>A0ABR0N4F7</accession>
<sequence>MTNLEDFLKGQCTLARQSAITNVMNSQQKINTLVKKYILKLVGFFAEVEDNEAELDVNTQIKIVFTSLTKEFAGFRAACNLGNKVLTLNQLMKEL</sequence>
<evidence type="ECO:0000313" key="1">
    <source>
        <dbReference type="EMBL" id="KAK5785453.1"/>
    </source>
</evidence>
<name>A0ABR0N4F7_GOSAR</name>
<evidence type="ECO:0000313" key="2">
    <source>
        <dbReference type="Proteomes" id="UP001358586"/>
    </source>
</evidence>
<dbReference type="Proteomes" id="UP001358586">
    <property type="component" value="Chromosome 11"/>
</dbReference>
<organism evidence="1 2">
    <name type="scientific">Gossypium arboreum</name>
    <name type="common">Tree cotton</name>
    <name type="synonym">Gossypium nanking</name>
    <dbReference type="NCBI Taxonomy" id="29729"/>
    <lineage>
        <taxon>Eukaryota</taxon>
        <taxon>Viridiplantae</taxon>
        <taxon>Streptophyta</taxon>
        <taxon>Embryophyta</taxon>
        <taxon>Tracheophyta</taxon>
        <taxon>Spermatophyta</taxon>
        <taxon>Magnoliopsida</taxon>
        <taxon>eudicotyledons</taxon>
        <taxon>Gunneridae</taxon>
        <taxon>Pentapetalae</taxon>
        <taxon>rosids</taxon>
        <taxon>malvids</taxon>
        <taxon>Malvales</taxon>
        <taxon>Malvaceae</taxon>
        <taxon>Malvoideae</taxon>
        <taxon>Gossypium</taxon>
    </lineage>
</organism>
<keyword evidence="2" id="KW-1185">Reference proteome</keyword>
<reference evidence="1 2" key="1">
    <citation type="submission" date="2023-03" db="EMBL/GenBank/DDBJ databases">
        <title>WGS of Gossypium arboreum.</title>
        <authorList>
            <person name="Yu D."/>
        </authorList>
    </citation>
    <scope>NUCLEOTIDE SEQUENCE [LARGE SCALE GENOMIC DNA]</scope>
    <source>
        <tissue evidence="1">Leaf</tissue>
    </source>
</reference>